<dbReference type="RefSeq" id="WP_238289559.1">
    <property type="nucleotide sequence ID" value="NZ_BPQS01000016.1"/>
</dbReference>
<gene>
    <name evidence="7" type="ORF">QWZ18_21005</name>
</gene>
<evidence type="ECO:0000256" key="1">
    <source>
        <dbReference type="ARBA" id="ARBA00010165"/>
    </source>
</evidence>
<keyword evidence="4" id="KW-0418">Kinase</keyword>
<dbReference type="InterPro" id="IPR011009">
    <property type="entry name" value="Kinase-like_dom_sf"/>
</dbReference>
<dbReference type="Gene3D" id="3.90.1200.10">
    <property type="match status" value="1"/>
</dbReference>
<keyword evidence="2" id="KW-0808">Transferase</keyword>
<name>A0ABT8AUK6_9HYPH</name>
<protein>
    <submittedName>
        <fullName evidence="7">Phosphotransferase</fullName>
    </submittedName>
</protein>
<keyword evidence="5" id="KW-0067">ATP-binding</keyword>
<comment type="similarity">
    <text evidence="1">Belongs to the methylthioribose kinase family.</text>
</comment>
<evidence type="ECO:0000256" key="3">
    <source>
        <dbReference type="ARBA" id="ARBA00022741"/>
    </source>
</evidence>
<evidence type="ECO:0000313" key="7">
    <source>
        <dbReference type="EMBL" id="MDN3573095.1"/>
    </source>
</evidence>
<evidence type="ECO:0000256" key="5">
    <source>
        <dbReference type="ARBA" id="ARBA00022840"/>
    </source>
</evidence>
<keyword evidence="8" id="KW-1185">Reference proteome</keyword>
<feature type="domain" description="Aminoglycoside phosphotransferase" evidence="6">
    <location>
        <begin position="34"/>
        <end position="242"/>
    </location>
</feature>
<organism evidence="7 8">
    <name type="scientific">Methylobacterium longum</name>
    <dbReference type="NCBI Taxonomy" id="767694"/>
    <lineage>
        <taxon>Bacteria</taxon>
        <taxon>Pseudomonadati</taxon>
        <taxon>Pseudomonadota</taxon>
        <taxon>Alphaproteobacteria</taxon>
        <taxon>Hyphomicrobiales</taxon>
        <taxon>Methylobacteriaceae</taxon>
        <taxon>Methylobacterium</taxon>
    </lineage>
</organism>
<dbReference type="EMBL" id="JAUFPT010000066">
    <property type="protein sequence ID" value="MDN3573095.1"/>
    <property type="molecule type" value="Genomic_DNA"/>
</dbReference>
<dbReference type="InterPro" id="IPR002575">
    <property type="entry name" value="Aminoglycoside_PTrfase"/>
</dbReference>
<dbReference type="SUPFAM" id="SSF56112">
    <property type="entry name" value="Protein kinase-like (PK-like)"/>
    <property type="match status" value="1"/>
</dbReference>
<evidence type="ECO:0000313" key="8">
    <source>
        <dbReference type="Proteomes" id="UP001244297"/>
    </source>
</evidence>
<dbReference type="Pfam" id="PF01636">
    <property type="entry name" value="APH"/>
    <property type="match status" value="1"/>
</dbReference>
<accession>A0ABT8AUK6</accession>
<keyword evidence="3" id="KW-0547">Nucleotide-binding</keyword>
<evidence type="ECO:0000256" key="2">
    <source>
        <dbReference type="ARBA" id="ARBA00022679"/>
    </source>
</evidence>
<dbReference type="Proteomes" id="UP001244297">
    <property type="component" value="Unassembled WGS sequence"/>
</dbReference>
<evidence type="ECO:0000259" key="6">
    <source>
        <dbReference type="Pfam" id="PF01636"/>
    </source>
</evidence>
<dbReference type="PANTHER" id="PTHR34273">
    <property type="entry name" value="METHYLTHIORIBOSE KINASE"/>
    <property type="match status" value="1"/>
</dbReference>
<dbReference type="Gene3D" id="3.30.200.20">
    <property type="entry name" value="Phosphorylase Kinase, domain 1"/>
    <property type="match status" value="1"/>
</dbReference>
<reference evidence="8" key="1">
    <citation type="journal article" date="2019" name="Int. J. Syst. Evol. Microbiol.">
        <title>The Global Catalogue of Microorganisms (GCM) 10K type strain sequencing project: providing services to taxonomists for standard genome sequencing and annotation.</title>
        <authorList>
            <consortium name="The Broad Institute Genomics Platform"/>
            <consortium name="The Broad Institute Genome Sequencing Center for Infectious Disease"/>
            <person name="Wu L."/>
            <person name="Ma J."/>
        </authorList>
    </citation>
    <scope>NUCLEOTIDE SEQUENCE [LARGE SCALE GENOMIC DNA]</scope>
    <source>
        <strain evidence="8">CECT 7806</strain>
    </source>
</reference>
<dbReference type="PANTHER" id="PTHR34273:SF2">
    <property type="entry name" value="METHYLTHIORIBOSE KINASE"/>
    <property type="match status" value="1"/>
</dbReference>
<proteinExistence type="inferred from homology"/>
<evidence type="ECO:0000256" key="4">
    <source>
        <dbReference type="ARBA" id="ARBA00022777"/>
    </source>
</evidence>
<comment type="caution">
    <text evidence="7">The sequence shown here is derived from an EMBL/GenBank/DDBJ whole genome shotgun (WGS) entry which is preliminary data.</text>
</comment>
<sequence>MSVSATSPAVADPALSEFLNRSGLVKPGEGVQLVPLTGGVASDIFRVEVGERTFVVKKALARLRVAQEWNAPVSRNASEVGWFIEAQRAVPQAVPDILAHDPALGLFAMTYLDPAHHSIWKNELRDGRVSAGFAAAVGQAVVAIHEATARSAEVARRFSNDETFHAIRLEPYLEATARRHGDLAEELCALSRDTLRRKLALVHGDVSPKNILAGPAGPVLLDAECAWYGEPAFDLAFCLNHLLLKCVWKRQHAAQYLASFDALAAAYISGVGWEPPEAVEARAARLLPALFLGRIDGKSPAEYITTEADRERVRRVARHLIASRPKRLSHIRDQWAKEILP</sequence>